<dbReference type="GO" id="GO:0005737">
    <property type="term" value="C:cytoplasm"/>
    <property type="evidence" value="ECO:0007669"/>
    <property type="project" value="TreeGrafter"/>
</dbReference>
<dbReference type="PANTHER" id="PTHR10336:SF51">
    <property type="entry name" value="1-PHOSPHATIDYLINOSITOL 4,5-BISPHOSPHATE PHOSPHODIESTERASE ETA-1"/>
    <property type="match status" value="1"/>
</dbReference>
<name>A0A5C6PFJ6_9TELE</name>
<comment type="caution">
    <text evidence="1">The sequence shown here is derived from an EMBL/GenBank/DDBJ whole genome shotgun (WGS) entry which is preliminary data.</text>
</comment>
<dbReference type="SUPFAM" id="SSF50729">
    <property type="entry name" value="PH domain-like"/>
    <property type="match status" value="1"/>
</dbReference>
<dbReference type="InterPro" id="IPR011993">
    <property type="entry name" value="PH-like_dom_sf"/>
</dbReference>
<protein>
    <submittedName>
        <fullName evidence="1">1-phosphatidylinositol 4,5-bisphosphate phosphodiesterase eta-2</fullName>
    </submittedName>
</protein>
<organism evidence="1 2">
    <name type="scientific">Takifugu flavidus</name>
    <name type="common">sansaifugu</name>
    <dbReference type="NCBI Taxonomy" id="433684"/>
    <lineage>
        <taxon>Eukaryota</taxon>
        <taxon>Metazoa</taxon>
        <taxon>Chordata</taxon>
        <taxon>Craniata</taxon>
        <taxon>Vertebrata</taxon>
        <taxon>Euteleostomi</taxon>
        <taxon>Actinopterygii</taxon>
        <taxon>Neopterygii</taxon>
        <taxon>Teleostei</taxon>
        <taxon>Neoteleostei</taxon>
        <taxon>Acanthomorphata</taxon>
        <taxon>Eupercaria</taxon>
        <taxon>Tetraodontiformes</taxon>
        <taxon>Tetradontoidea</taxon>
        <taxon>Tetraodontidae</taxon>
        <taxon>Takifugu</taxon>
    </lineage>
</organism>
<dbReference type="PANTHER" id="PTHR10336">
    <property type="entry name" value="PHOSPHOINOSITIDE-SPECIFIC PHOSPHOLIPASE C FAMILY PROTEIN"/>
    <property type="match status" value="1"/>
</dbReference>
<dbReference type="Proteomes" id="UP000324091">
    <property type="component" value="Chromosome 12"/>
</dbReference>
<keyword evidence="2" id="KW-1185">Reference proteome</keyword>
<accession>A0A5C6PFJ6</accession>
<proteinExistence type="predicted"/>
<reference evidence="1 2" key="1">
    <citation type="submission" date="2019-04" db="EMBL/GenBank/DDBJ databases">
        <title>Chromosome genome assembly for Takifugu flavidus.</title>
        <authorList>
            <person name="Xiao S."/>
        </authorList>
    </citation>
    <scope>NUCLEOTIDE SEQUENCE [LARGE SCALE GENOMIC DNA]</scope>
    <source>
        <strain evidence="1">HTHZ2018</strain>
        <tissue evidence="1">Muscle</tissue>
    </source>
</reference>
<sequence length="98" mass="10952">MYSPREKSAVLTVATLLARTVFDVGGTVAVPHKCRLTQIVERCMCVMQSGTQMVKLKAGSKGLVRLFYLDEHRSCIRWKPSRKSEKAKSEYAHTHAAA</sequence>
<dbReference type="EMBL" id="RHFK02000004">
    <property type="protein sequence ID" value="TWW77087.1"/>
    <property type="molecule type" value="Genomic_DNA"/>
</dbReference>
<evidence type="ECO:0000313" key="1">
    <source>
        <dbReference type="EMBL" id="TWW77087.1"/>
    </source>
</evidence>
<gene>
    <name evidence="1" type="ORF">D4764_12G0004770</name>
</gene>
<dbReference type="InterPro" id="IPR001192">
    <property type="entry name" value="PI-PLC_fam"/>
</dbReference>
<dbReference type="GO" id="GO:0048015">
    <property type="term" value="P:phosphatidylinositol-mediated signaling"/>
    <property type="evidence" value="ECO:0007669"/>
    <property type="project" value="TreeGrafter"/>
</dbReference>
<dbReference type="AlphaFoldDB" id="A0A5C6PFJ6"/>
<dbReference type="Gene3D" id="2.30.29.30">
    <property type="entry name" value="Pleckstrin-homology domain (PH domain)/Phosphotyrosine-binding domain (PTB)"/>
    <property type="match status" value="1"/>
</dbReference>
<dbReference type="GO" id="GO:0051209">
    <property type="term" value="P:release of sequestered calcium ion into cytosol"/>
    <property type="evidence" value="ECO:0007669"/>
    <property type="project" value="TreeGrafter"/>
</dbReference>
<evidence type="ECO:0000313" key="2">
    <source>
        <dbReference type="Proteomes" id="UP000324091"/>
    </source>
</evidence>
<dbReference type="GO" id="GO:0004435">
    <property type="term" value="F:phosphatidylinositol-4,5-bisphosphate phospholipase C activity"/>
    <property type="evidence" value="ECO:0007669"/>
    <property type="project" value="TreeGrafter"/>
</dbReference>
<dbReference type="GO" id="GO:0046488">
    <property type="term" value="P:phosphatidylinositol metabolic process"/>
    <property type="evidence" value="ECO:0007669"/>
    <property type="project" value="TreeGrafter"/>
</dbReference>